<dbReference type="Proteomes" id="UP000283479">
    <property type="component" value="Unassembled WGS sequence"/>
</dbReference>
<dbReference type="Pfam" id="PF04505">
    <property type="entry name" value="CD225"/>
    <property type="match status" value="1"/>
</dbReference>
<accession>A0A438AW06</accession>
<dbReference type="EMBL" id="RKLO01000003">
    <property type="protein sequence ID" value="RVW02845.1"/>
    <property type="molecule type" value="Genomic_DNA"/>
</dbReference>
<keyword evidence="3 6" id="KW-1133">Transmembrane helix</keyword>
<dbReference type="AlphaFoldDB" id="A0A438AW06"/>
<proteinExistence type="predicted"/>
<protein>
    <submittedName>
        <fullName evidence="7">CD225/dispanin family protein</fullName>
    </submittedName>
</protein>
<gene>
    <name evidence="7" type="ORF">EGT50_08885</name>
</gene>
<feature type="region of interest" description="Disordered" evidence="5">
    <location>
        <begin position="1"/>
        <end position="47"/>
    </location>
</feature>
<evidence type="ECO:0000256" key="3">
    <source>
        <dbReference type="ARBA" id="ARBA00022989"/>
    </source>
</evidence>
<evidence type="ECO:0000256" key="6">
    <source>
        <dbReference type="SAM" id="Phobius"/>
    </source>
</evidence>
<comment type="caution">
    <text evidence="7">The sequence shown here is derived from an EMBL/GenBank/DDBJ whole genome shotgun (WGS) entry which is preliminary data.</text>
</comment>
<sequence length="143" mass="15376">MSEPTMNTGPEGSPNDQHGSSASYAQQPYPGVPQYTTGQPAAQYGGPPPLPPLNAGWAAASIIFFWPLAFAAFNHLHSIFPRWSMGDYQGAQYASDRVRALGQISLGIAIALLVLYVLFMIVVFGFLAIDEVSTTTGYDVYNS</sequence>
<feature type="compositionally biased region" description="Polar residues" evidence="5">
    <location>
        <begin position="1"/>
        <end position="26"/>
    </location>
</feature>
<name>A0A438AW06_9NOCA</name>
<evidence type="ECO:0000256" key="4">
    <source>
        <dbReference type="ARBA" id="ARBA00023136"/>
    </source>
</evidence>
<evidence type="ECO:0000256" key="1">
    <source>
        <dbReference type="ARBA" id="ARBA00004370"/>
    </source>
</evidence>
<feature type="transmembrane region" description="Helical" evidence="6">
    <location>
        <begin position="55"/>
        <end position="76"/>
    </location>
</feature>
<keyword evidence="4 6" id="KW-0472">Membrane</keyword>
<keyword evidence="2 6" id="KW-0812">Transmembrane</keyword>
<keyword evidence="8" id="KW-1185">Reference proteome</keyword>
<evidence type="ECO:0000256" key="2">
    <source>
        <dbReference type="ARBA" id="ARBA00022692"/>
    </source>
</evidence>
<organism evidence="7 8">
    <name type="scientific">Rhodococcus xishaensis</name>
    <dbReference type="NCBI Taxonomy" id="2487364"/>
    <lineage>
        <taxon>Bacteria</taxon>
        <taxon>Bacillati</taxon>
        <taxon>Actinomycetota</taxon>
        <taxon>Actinomycetes</taxon>
        <taxon>Mycobacteriales</taxon>
        <taxon>Nocardiaceae</taxon>
        <taxon>Rhodococcus</taxon>
    </lineage>
</organism>
<dbReference type="OrthoDB" id="4775437at2"/>
<evidence type="ECO:0000313" key="8">
    <source>
        <dbReference type="Proteomes" id="UP000283479"/>
    </source>
</evidence>
<evidence type="ECO:0000256" key="5">
    <source>
        <dbReference type="SAM" id="MobiDB-lite"/>
    </source>
</evidence>
<dbReference type="RefSeq" id="WP_127953093.1">
    <property type="nucleotide sequence ID" value="NZ_RKLO01000003.1"/>
</dbReference>
<dbReference type="InterPro" id="IPR007593">
    <property type="entry name" value="CD225/Dispanin_fam"/>
</dbReference>
<evidence type="ECO:0000313" key="7">
    <source>
        <dbReference type="EMBL" id="RVW02845.1"/>
    </source>
</evidence>
<feature type="transmembrane region" description="Helical" evidence="6">
    <location>
        <begin position="106"/>
        <end position="129"/>
    </location>
</feature>
<reference evidence="7 8" key="1">
    <citation type="submission" date="2018-11" db="EMBL/GenBank/DDBJ databases">
        <title>Rhodococcus spongicola sp. nov. and Rhodococcus xishaensis sp. nov. from marine sponges.</title>
        <authorList>
            <person name="Li L."/>
            <person name="Lin H.W."/>
        </authorList>
    </citation>
    <scope>NUCLEOTIDE SEQUENCE [LARGE SCALE GENOMIC DNA]</scope>
    <source>
        <strain evidence="7 8">LHW51113</strain>
    </source>
</reference>
<comment type="subcellular location">
    <subcellularLocation>
        <location evidence="1">Membrane</location>
    </subcellularLocation>
</comment>
<dbReference type="GO" id="GO:0016020">
    <property type="term" value="C:membrane"/>
    <property type="evidence" value="ECO:0007669"/>
    <property type="project" value="UniProtKB-SubCell"/>
</dbReference>